<dbReference type="Proteomes" id="UP000016923">
    <property type="component" value="Unassembled WGS sequence"/>
</dbReference>
<gene>
    <name evidence="2" type="ORF">F503_05048</name>
</gene>
<dbReference type="HOGENOM" id="CLU_372624_0_0_1"/>
<feature type="region of interest" description="Disordered" evidence="1">
    <location>
        <begin position="125"/>
        <end position="166"/>
    </location>
</feature>
<feature type="compositionally biased region" description="Acidic residues" evidence="1">
    <location>
        <begin position="505"/>
        <end position="516"/>
    </location>
</feature>
<sequence>MMAEALADVAIVPVTEDVDFSLGETLPVAANIATDDFELDLGAGEVKVATVVEEHQEQYQPTAEMHAEISEEIDEIDEIGYEEEGEGADDVGTVPALNQLATAQDNSTTDSVDGAEDIDYAQLTEEADRDDDAHTGRGEEQAQAEEAHNGIDFGFEDAGDDAEHAENSDDGIAYEEHSLGEHDHEEHDHEEASQHHDDVQEDEIDDAAGEEDDGDISIIHVEEIVQDDSDDSGQDYDEDAENAGDNHYGESPYGSLNSGIGRLQSFDPASNVDVVVSWGDDVCPLFKTPDVEDPDSFYLEDRDALDYPLSQFLQAIRNKISTYIAASDEIYIRVESLGLEFGETTTEALMSQVTFHNLLALHTTLVKNEDEDSSEIQGVRITLGTRPNCLLRLKDLVSGAGQGMGLSDLQTRQSSRDDSSEGSFEAEVEFEVDIEHSSPDDDETGHVQDEGEDEDEDEDENEDENDDDDEEGADVDMAGDDSGDSENAHQDAEPSVQGADADSLNADDDEIEDGVNEVEFAAYDNNGEEEEHNGSTEEAVGGLLFAAESTVPGLPAVQADDVVEEAPFGDGSDLLADIADDANDLEHHDELDLLEDINEAGDLTGEAEENFQQEAADESATVNEDDDFLDLSGDIGDGALVADTLNLGDVNNAFGEEAGASLGTSATATLDHDEIDYEDNDNNQGGVSLDVGDADEIDWDDELKNAGPLEDESLATVTPTTASGKRSREVDESANGAVLDDQPDFKRRRADDASL</sequence>
<dbReference type="OMA" id="RLCHNDG"/>
<feature type="compositionally biased region" description="Low complexity" evidence="1">
    <location>
        <begin position="659"/>
        <end position="669"/>
    </location>
</feature>
<dbReference type="EMBL" id="KE148146">
    <property type="protein sequence ID" value="EPE09953.1"/>
    <property type="molecule type" value="Genomic_DNA"/>
</dbReference>
<feature type="region of interest" description="Disordered" evidence="1">
    <location>
        <begin position="402"/>
        <end position="536"/>
    </location>
</feature>
<protein>
    <submittedName>
        <fullName evidence="2">Glutamic acid-rich protein</fullName>
    </submittedName>
</protein>
<evidence type="ECO:0000313" key="3">
    <source>
        <dbReference type="Proteomes" id="UP000016923"/>
    </source>
</evidence>
<dbReference type="VEuPathDB" id="FungiDB:F503_05048"/>
<feature type="region of interest" description="Disordered" evidence="1">
    <location>
        <begin position="179"/>
        <end position="200"/>
    </location>
</feature>
<proteinExistence type="predicted"/>
<feature type="region of interest" description="Disordered" evidence="1">
    <location>
        <begin position="659"/>
        <end position="755"/>
    </location>
</feature>
<feature type="compositionally biased region" description="Basic and acidic residues" evidence="1">
    <location>
        <begin position="743"/>
        <end position="755"/>
    </location>
</feature>
<feature type="compositionally biased region" description="Basic and acidic residues" evidence="1">
    <location>
        <begin position="179"/>
        <end position="198"/>
    </location>
</feature>
<dbReference type="STRING" id="1262450.S3CTD5"/>
<evidence type="ECO:0000256" key="1">
    <source>
        <dbReference type="SAM" id="MobiDB-lite"/>
    </source>
</evidence>
<organism evidence="2 3">
    <name type="scientific">Ophiostoma piceae (strain UAMH 11346)</name>
    <name type="common">Sap stain fungus</name>
    <dbReference type="NCBI Taxonomy" id="1262450"/>
    <lineage>
        <taxon>Eukaryota</taxon>
        <taxon>Fungi</taxon>
        <taxon>Dikarya</taxon>
        <taxon>Ascomycota</taxon>
        <taxon>Pezizomycotina</taxon>
        <taxon>Sordariomycetes</taxon>
        <taxon>Sordariomycetidae</taxon>
        <taxon>Ophiostomatales</taxon>
        <taxon>Ophiostomataceae</taxon>
        <taxon>Ophiostoma</taxon>
    </lineage>
</organism>
<dbReference type="AlphaFoldDB" id="S3CTD5"/>
<dbReference type="OrthoDB" id="5339076at2759"/>
<feature type="compositionally biased region" description="Polar residues" evidence="1">
    <location>
        <begin position="715"/>
        <end position="724"/>
    </location>
</feature>
<keyword evidence="3" id="KW-1185">Reference proteome</keyword>
<feature type="compositionally biased region" description="Acidic residues" evidence="1">
    <location>
        <begin position="450"/>
        <end position="484"/>
    </location>
</feature>
<feature type="compositionally biased region" description="Basic and acidic residues" evidence="1">
    <location>
        <begin position="433"/>
        <end position="449"/>
    </location>
</feature>
<dbReference type="eggNOG" id="ENOG502SG4F">
    <property type="taxonomic scope" value="Eukaryota"/>
</dbReference>
<accession>S3CTD5</accession>
<feature type="compositionally biased region" description="Basic and acidic residues" evidence="1">
    <location>
        <begin position="131"/>
        <end position="149"/>
    </location>
</feature>
<feature type="compositionally biased region" description="Acidic residues" evidence="1">
    <location>
        <begin position="224"/>
        <end position="242"/>
    </location>
</feature>
<feature type="compositionally biased region" description="Acidic residues" evidence="1">
    <location>
        <begin position="692"/>
        <end position="701"/>
    </location>
</feature>
<reference evidence="2 3" key="1">
    <citation type="journal article" date="2013" name="BMC Genomics">
        <title>The genome and transcriptome of the pine saprophyte Ophiostoma piceae, and a comparison with the bark beetle-associated pine pathogen Grosmannia clavigera.</title>
        <authorList>
            <person name="Haridas S."/>
            <person name="Wang Y."/>
            <person name="Lim L."/>
            <person name="Massoumi Alamouti S."/>
            <person name="Jackman S."/>
            <person name="Docking R."/>
            <person name="Robertson G."/>
            <person name="Birol I."/>
            <person name="Bohlmann J."/>
            <person name="Breuil C."/>
        </authorList>
    </citation>
    <scope>NUCLEOTIDE SEQUENCE [LARGE SCALE GENOMIC DNA]</scope>
    <source>
        <strain evidence="2 3">UAMH 11346</strain>
    </source>
</reference>
<dbReference type="InterPro" id="IPR018822">
    <property type="entry name" value="UPF0646"/>
</dbReference>
<evidence type="ECO:0000313" key="2">
    <source>
        <dbReference type="EMBL" id="EPE09953.1"/>
    </source>
</evidence>
<feature type="region of interest" description="Disordered" evidence="1">
    <location>
        <begin position="224"/>
        <end position="250"/>
    </location>
</feature>
<dbReference type="Pfam" id="PF10336">
    <property type="entry name" value="DUF2420"/>
    <property type="match status" value="1"/>
</dbReference>
<name>S3CTD5_OPHP1</name>